<proteinExistence type="predicted"/>
<reference evidence="3" key="3">
    <citation type="submission" date="2022-11" db="EMBL/GenBank/DDBJ databases">
        <title>Draft genome sequence of Sellimonas catena strain 18CBH55.</title>
        <authorList>
            <person name="Hisatomi A."/>
            <person name="Ohkuma M."/>
            <person name="Sakamoto M."/>
        </authorList>
    </citation>
    <scope>NUCLEOTIDE SEQUENCE</scope>
    <source>
        <strain evidence="3">18CBH55</strain>
    </source>
</reference>
<gene>
    <name evidence="2" type="ORF">Selli1_19990</name>
    <name evidence="3" type="ORF">Selli2_11580</name>
</gene>
<dbReference type="Proteomes" id="UP001145145">
    <property type="component" value="Unassembled WGS sequence"/>
</dbReference>
<dbReference type="EMBL" id="BSCH01000006">
    <property type="protein sequence ID" value="GLG89731.1"/>
    <property type="molecule type" value="Genomic_DNA"/>
</dbReference>
<dbReference type="RefSeq" id="WP_138372364.1">
    <property type="nucleotide sequence ID" value="NZ_BSBO01000020.1"/>
</dbReference>
<evidence type="ECO:0008006" key="6">
    <source>
        <dbReference type="Google" id="ProtNLM"/>
    </source>
</evidence>
<keyword evidence="5" id="KW-1185">Reference proteome</keyword>
<name>A0A9W6CAD0_9FIRM</name>
<evidence type="ECO:0000313" key="3">
    <source>
        <dbReference type="EMBL" id="GLG89731.1"/>
    </source>
</evidence>
<evidence type="ECO:0000313" key="2">
    <source>
        <dbReference type="EMBL" id="GLG04825.1"/>
    </source>
</evidence>
<dbReference type="EMBL" id="BSBO01000020">
    <property type="protein sequence ID" value="GLG04825.1"/>
    <property type="molecule type" value="Genomic_DNA"/>
</dbReference>
<reference evidence="3 5" key="5">
    <citation type="journal article" date="2023" name="Int. J. Syst. Evol. Microbiol.">
        <title>Sellimonas catena sp. nov., isolated from human faeces.</title>
        <authorList>
            <person name="Hisatomi A."/>
            <person name="Ohkuma M."/>
            <person name="Sakamoto M."/>
        </authorList>
    </citation>
    <scope>NUCLEOTIDE SEQUENCE</scope>
    <source>
        <strain evidence="2 5">12EGH17</strain>
        <strain evidence="3">18CBH55</strain>
    </source>
</reference>
<comment type="caution">
    <text evidence="3">The sequence shown here is derived from an EMBL/GenBank/DDBJ whole genome shotgun (WGS) entry which is preliminary data.</text>
</comment>
<evidence type="ECO:0000256" key="1">
    <source>
        <dbReference type="SAM" id="MobiDB-lite"/>
    </source>
</evidence>
<sequence>MNEDYWARFEMTGKVEDYLTYKGITAHKAEKDRDQNESRKDEESEPDDYRDRNDSVSASDWRIR</sequence>
<accession>A0A9W6CAD0</accession>
<evidence type="ECO:0000313" key="5">
    <source>
        <dbReference type="Proteomes" id="UP001145145"/>
    </source>
</evidence>
<reference evidence="2" key="2">
    <citation type="submission" date="2022-11" db="EMBL/GenBank/DDBJ databases">
        <title>Draft genome sequence of Sellimonas catena strain 12EGH17.</title>
        <authorList>
            <person name="Hisatomi A."/>
            <person name="Ohkuma M."/>
            <person name="Sakamoto M."/>
        </authorList>
    </citation>
    <scope>NUCLEOTIDE SEQUENCE</scope>
    <source>
        <strain evidence="2">12EGH17</strain>
    </source>
</reference>
<protein>
    <recommendedName>
        <fullName evidence="6">YqzL family protein</fullName>
    </recommendedName>
</protein>
<feature type="region of interest" description="Disordered" evidence="1">
    <location>
        <begin position="22"/>
        <end position="64"/>
    </location>
</feature>
<organism evidence="3 4">
    <name type="scientific">Sellimonas catena</name>
    <dbReference type="NCBI Taxonomy" id="2994035"/>
    <lineage>
        <taxon>Bacteria</taxon>
        <taxon>Bacillati</taxon>
        <taxon>Bacillota</taxon>
        <taxon>Clostridia</taxon>
        <taxon>Lachnospirales</taxon>
        <taxon>Lachnospiraceae</taxon>
        <taxon>Sellimonas</taxon>
    </lineage>
</organism>
<reference evidence="2" key="1">
    <citation type="submission" date="2022-11" db="EMBL/GenBank/DDBJ databases">
        <title>Draft genome sequence of Sellimonas catena strain 12EGH17.</title>
        <authorList>
            <person name="Atsushi H."/>
            <person name="Moriya O."/>
            <person name="Mitsuo S."/>
        </authorList>
    </citation>
    <scope>NUCLEOTIDE SEQUENCE</scope>
    <source>
        <strain evidence="2">12EGH17</strain>
    </source>
</reference>
<feature type="compositionally biased region" description="Basic and acidic residues" evidence="1">
    <location>
        <begin position="27"/>
        <end position="54"/>
    </location>
</feature>
<evidence type="ECO:0000313" key="4">
    <source>
        <dbReference type="Proteomes" id="UP001145094"/>
    </source>
</evidence>
<dbReference type="AlphaFoldDB" id="A0A9W6CAD0"/>
<reference evidence="3" key="4">
    <citation type="submission" date="2022-11" db="EMBL/GenBank/DDBJ databases">
        <title>Draft genome sequence of Sellimonas catena strain 18CBH55.</title>
        <authorList>
            <person name="Atsushi H."/>
            <person name="Moriya O."/>
            <person name="Mitsuo S."/>
        </authorList>
    </citation>
    <scope>NUCLEOTIDE SEQUENCE</scope>
    <source>
        <strain evidence="3">18CBH55</strain>
    </source>
</reference>
<dbReference type="Proteomes" id="UP001145094">
    <property type="component" value="Unassembled WGS sequence"/>
</dbReference>